<proteinExistence type="predicted"/>
<organism evidence="1 2">
    <name type="scientific">Rhodobacter capsulatus</name>
    <name type="common">Rhodopseudomonas capsulata</name>
    <dbReference type="NCBI Taxonomy" id="1061"/>
    <lineage>
        <taxon>Bacteria</taxon>
        <taxon>Pseudomonadati</taxon>
        <taxon>Pseudomonadota</taxon>
        <taxon>Alphaproteobacteria</taxon>
        <taxon>Rhodobacterales</taxon>
        <taxon>Rhodobacter group</taxon>
        <taxon>Rhodobacter</taxon>
    </lineage>
</organism>
<protein>
    <recommendedName>
        <fullName evidence="3">GpW protein</fullName>
    </recommendedName>
</protein>
<name>A0A1G7R9X7_RHOCA</name>
<gene>
    <name evidence="1" type="ORF">SAMN04244550_03361</name>
</gene>
<dbReference type="OrthoDB" id="7873006at2"/>
<dbReference type="Proteomes" id="UP000183812">
    <property type="component" value="Unassembled WGS sequence"/>
</dbReference>
<dbReference type="EMBL" id="FNAY01000028">
    <property type="protein sequence ID" value="SDG06780.1"/>
    <property type="molecule type" value="Genomic_DNA"/>
</dbReference>
<dbReference type="NCBIfam" id="NF047331">
    <property type="entry name" value="phage_HTJ"/>
    <property type="match status" value="1"/>
</dbReference>
<evidence type="ECO:0000313" key="2">
    <source>
        <dbReference type="Proteomes" id="UP000183812"/>
    </source>
</evidence>
<sequence>MDLERMRALLAALQEARYAGVRSVSYDGKSINYGSDAELANAISDLETRIATATTGTPRRRRWGTVASKGL</sequence>
<dbReference type="AlphaFoldDB" id="A0A1G7R9X7"/>
<accession>A0A1G7R9X7</accession>
<evidence type="ECO:0008006" key="3">
    <source>
        <dbReference type="Google" id="ProtNLM"/>
    </source>
</evidence>
<reference evidence="1 2" key="1">
    <citation type="submission" date="2016-10" db="EMBL/GenBank/DDBJ databases">
        <authorList>
            <person name="de Groot N.N."/>
        </authorList>
    </citation>
    <scope>NUCLEOTIDE SEQUENCE [LARGE SCALE GENOMIC DNA]</scope>
    <source>
        <strain evidence="2">DSM 938 / 37b4</strain>
    </source>
</reference>
<evidence type="ECO:0000313" key="1">
    <source>
        <dbReference type="EMBL" id="SDG06780.1"/>
    </source>
</evidence>
<dbReference type="RefSeq" id="WP_074555978.1">
    <property type="nucleotide sequence ID" value="NZ_CP119563.1"/>
</dbReference>